<accession>A0A8X7BVE2</accession>
<reference evidence="1" key="1">
    <citation type="submission" date="2020-08" db="EMBL/GenBank/DDBJ databases">
        <title>Multicomponent nature underlies the extraordinary mechanical properties of spider dragline silk.</title>
        <authorList>
            <person name="Kono N."/>
            <person name="Nakamura H."/>
            <person name="Mori M."/>
            <person name="Yoshida Y."/>
            <person name="Ohtoshi R."/>
            <person name="Malay A.D."/>
            <person name="Moran D.A.P."/>
            <person name="Tomita M."/>
            <person name="Numata K."/>
            <person name="Arakawa K."/>
        </authorList>
    </citation>
    <scope>NUCLEOTIDE SEQUENCE</scope>
</reference>
<name>A0A8X7BVE2_9ARAC</name>
<keyword evidence="2" id="KW-1185">Reference proteome</keyword>
<dbReference type="Proteomes" id="UP000886998">
    <property type="component" value="Unassembled WGS sequence"/>
</dbReference>
<evidence type="ECO:0000313" key="1">
    <source>
        <dbReference type="EMBL" id="GFY46396.1"/>
    </source>
</evidence>
<sequence length="114" mass="12971">MKNTAQRDLSSVALESDSKVVNFVTTGILGAFIPTKIINRNNENFFVFNRAGFLNYRDVVTSWKMSLHKDISDKPREKAVVEFRLAVSHNCLADHLHCIGIFERSNCPLCLRKT</sequence>
<organism evidence="1 2">
    <name type="scientific">Trichonephila inaurata madagascariensis</name>
    <dbReference type="NCBI Taxonomy" id="2747483"/>
    <lineage>
        <taxon>Eukaryota</taxon>
        <taxon>Metazoa</taxon>
        <taxon>Ecdysozoa</taxon>
        <taxon>Arthropoda</taxon>
        <taxon>Chelicerata</taxon>
        <taxon>Arachnida</taxon>
        <taxon>Araneae</taxon>
        <taxon>Araneomorphae</taxon>
        <taxon>Entelegynae</taxon>
        <taxon>Araneoidea</taxon>
        <taxon>Nephilidae</taxon>
        <taxon>Trichonephila</taxon>
        <taxon>Trichonephila inaurata</taxon>
    </lineage>
</organism>
<proteinExistence type="predicted"/>
<dbReference type="AlphaFoldDB" id="A0A8X7BVE2"/>
<gene>
    <name evidence="1" type="ORF">TNIN_256451</name>
</gene>
<evidence type="ECO:0000313" key="2">
    <source>
        <dbReference type="Proteomes" id="UP000886998"/>
    </source>
</evidence>
<dbReference type="EMBL" id="BMAV01005366">
    <property type="protein sequence ID" value="GFY46396.1"/>
    <property type="molecule type" value="Genomic_DNA"/>
</dbReference>
<comment type="caution">
    <text evidence="1">The sequence shown here is derived from an EMBL/GenBank/DDBJ whole genome shotgun (WGS) entry which is preliminary data.</text>
</comment>
<protein>
    <submittedName>
        <fullName evidence="1">Uncharacterized protein</fullName>
    </submittedName>
</protein>